<dbReference type="GO" id="GO:0016747">
    <property type="term" value="F:acyltransferase activity, transferring groups other than amino-acyl groups"/>
    <property type="evidence" value="ECO:0007669"/>
    <property type="project" value="InterPro"/>
</dbReference>
<keyword evidence="2" id="KW-0012">Acyltransferase</keyword>
<dbReference type="OrthoDB" id="9797826at2"/>
<dbReference type="CDD" id="cd04301">
    <property type="entry name" value="NAT_SF"/>
    <property type="match status" value="1"/>
</dbReference>
<dbReference type="Gene3D" id="3.40.630.30">
    <property type="match status" value="1"/>
</dbReference>
<dbReference type="EMBL" id="QORL01000006">
    <property type="protein sequence ID" value="TFF79137.1"/>
    <property type="molecule type" value="Genomic_DNA"/>
</dbReference>
<dbReference type="InterPro" id="IPR000182">
    <property type="entry name" value="GNAT_dom"/>
</dbReference>
<dbReference type="InterPro" id="IPR050832">
    <property type="entry name" value="Bact_Acetyltransf"/>
</dbReference>
<dbReference type="SUPFAM" id="SSF55729">
    <property type="entry name" value="Acyl-CoA N-acyltransferases (Nat)"/>
    <property type="match status" value="1"/>
</dbReference>
<comment type="caution">
    <text evidence="5">The sequence shown here is derived from an EMBL/GenBank/DDBJ whole genome shotgun (WGS) entry which is preliminary data.</text>
</comment>
<dbReference type="Proteomes" id="UP000297720">
    <property type="component" value="Unassembled WGS sequence"/>
</dbReference>
<feature type="domain" description="N-acetyltransferase" evidence="3">
    <location>
        <begin position="40"/>
        <end position="177"/>
    </location>
</feature>
<evidence type="ECO:0000313" key="4">
    <source>
        <dbReference type="EMBL" id="TFF79137.1"/>
    </source>
</evidence>
<keyword evidence="1 5" id="KW-0808">Transferase</keyword>
<evidence type="ECO:0000259" key="3">
    <source>
        <dbReference type="PROSITE" id="PS51186"/>
    </source>
</evidence>
<evidence type="ECO:0000256" key="1">
    <source>
        <dbReference type="ARBA" id="ARBA00022679"/>
    </source>
</evidence>
<evidence type="ECO:0000313" key="5">
    <source>
        <dbReference type="EMBL" id="TFF82712.1"/>
    </source>
</evidence>
<accession>A0A5F0KDT5</accession>
<dbReference type="EMBL" id="QORK01000006">
    <property type="protein sequence ID" value="TFF82712.1"/>
    <property type="molecule type" value="Genomic_DNA"/>
</dbReference>
<organism evidence="5 7">
    <name type="scientific">Aeromonas taiwanensis</name>
    <dbReference type="NCBI Taxonomy" id="633417"/>
    <lineage>
        <taxon>Bacteria</taxon>
        <taxon>Pseudomonadati</taxon>
        <taxon>Pseudomonadota</taxon>
        <taxon>Gammaproteobacteria</taxon>
        <taxon>Aeromonadales</taxon>
        <taxon>Aeromonadaceae</taxon>
        <taxon>Aeromonas</taxon>
    </lineage>
</organism>
<evidence type="ECO:0000256" key="2">
    <source>
        <dbReference type="ARBA" id="ARBA00023315"/>
    </source>
</evidence>
<dbReference type="Proteomes" id="UP000297914">
    <property type="component" value="Unassembled WGS sequence"/>
</dbReference>
<dbReference type="Pfam" id="PF00583">
    <property type="entry name" value="Acetyltransf_1"/>
    <property type="match status" value="1"/>
</dbReference>
<gene>
    <name evidence="4" type="ORF">DRM93_04455</name>
    <name evidence="5" type="ORF">DRM94_04455</name>
</gene>
<name>A0A5F0KDT5_9GAMM</name>
<proteinExistence type="predicted"/>
<dbReference type="PROSITE" id="PS51186">
    <property type="entry name" value="GNAT"/>
    <property type="match status" value="1"/>
</dbReference>
<reference evidence="5 7" key="1">
    <citation type="submission" date="2018-06" db="EMBL/GenBank/DDBJ databases">
        <title>Occurrence of a novel blaKPC-2- and qnrS2- harbouring IncP6 plasmid from Aeromonas taiwanensis isolates recovered from the river sediments.</title>
        <authorList>
            <person name="Zheng B."/>
            <person name="Yu X."/>
            <person name="Xiao Y."/>
        </authorList>
    </citation>
    <scope>NUCLEOTIDE SEQUENCE [LARGE SCALE GENOMIC DNA]</scope>
    <source>
        <strain evidence="4 6">1713</strain>
        <strain evidence="5 7">198</strain>
    </source>
</reference>
<sequence>MNGTGQGSVLTHHLHLFQVQGPRGHNANRRPGVTTKENDCTIRPAEREDGAALSVLFAQLGYPNPDGEVAVRLAEPDPAREVLVASLHGRIQGVLVWHRLQPMHLAPAWGLISALVVDEGARGEGIGALLLAVAEQRAAALGCCQLELSSSLKREGAHRFYLAQGYSERPKRFVKAV</sequence>
<keyword evidence="6" id="KW-1185">Reference proteome</keyword>
<protein>
    <submittedName>
        <fullName evidence="5">GNAT family N-acetyltransferase</fullName>
    </submittedName>
</protein>
<dbReference type="PANTHER" id="PTHR43877">
    <property type="entry name" value="AMINOALKYLPHOSPHONATE N-ACETYLTRANSFERASE-RELATED-RELATED"/>
    <property type="match status" value="1"/>
</dbReference>
<evidence type="ECO:0000313" key="7">
    <source>
        <dbReference type="Proteomes" id="UP000297914"/>
    </source>
</evidence>
<dbReference type="InterPro" id="IPR016181">
    <property type="entry name" value="Acyl_CoA_acyltransferase"/>
</dbReference>
<dbReference type="AlphaFoldDB" id="A0A5F0KDT5"/>
<evidence type="ECO:0000313" key="6">
    <source>
        <dbReference type="Proteomes" id="UP000297720"/>
    </source>
</evidence>